<dbReference type="InterPro" id="IPR011050">
    <property type="entry name" value="Pectin_lyase_fold/virulence"/>
</dbReference>
<evidence type="ECO:0000313" key="11">
    <source>
        <dbReference type="EMBL" id="MDP9827692.1"/>
    </source>
</evidence>
<evidence type="ECO:0000256" key="10">
    <source>
        <dbReference type="SAM" id="SignalP"/>
    </source>
</evidence>
<evidence type="ECO:0000256" key="9">
    <source>
        <dbReference type="SAM" id="MobiDB-lite"/>
    </source>
</evidence>
<evidence type="ECO:0000256" key="6">
    <source>
        <dbReference type="ARBA" id="ARBA00022837"/>
    </source>
</evidence>
<comment type="similarity">
    <text evidence="8">Belongs to the polysaccharide lyase 9 family.</text>
</comment>
<evidence type="ECO:0000256" key="4">
    <source>
        <dbReference type="ARBA" id="ARBA00022723"/>
    </source>
</evidence>
<dbReference type="SMART" id="SM00710">
    <property type="entry name" value="PbH1"/>
    <property type="match status" value="3"/>
</dbReference>
<gene>
    <name evidence="11" type="ORF">J2S57_003441</name>
</gene>
<evidence type="ECO:0000256" key="1">
    <source>
        <dbReference type="ARBA" id="ARBA00001913"/>
    </source>
</evidence>
<proteinExistence type="inferred from homology"/>
<protein>
    <recommendedName>
        <fullName evidence="13">Parallel beta helix pectate lyase-like protein</fullName>
    </recommendedName>
</protein>
<evidence type="ECO:0000256" key="3">
    <source>
        <dbReference type="ARBA" id="ARBA00022525"/>
    </source>
</evidence>
<dbReference type="EMBL" id="JAUSQZ010000001">
    <property type="protein sequence ID" value="MDP9827692.1"/>
    <property type="molecule type" value="Genomic_DNA"/>
</dbReference>
<reference evidence="11 12" key="1">
    <citation type="submission" date="2023-07" db="EMBL/GenBank/DDBJ databases">
        <title>Sequencing the genomes of 1000 actinobacteria strains.</title>
        <authorList>
            <person name="Klenk H.-P."/>
        </authorList>
    </citation>
    <scope>NUCLEOTIDE SEQUENCE [LARGE SCALE GENOMIC DNA]</scope>
    <source>
        <strain evidence="11 12">DSM 44388</strain>
    </source>
</reference>
<evidence type="ECO:0000256" key="7">
    <source>
        <dbReference type="ARBA" id="ARBA00023239"/>
    </source>
</evidence>
<evidence type="ECO:0000256" key="5">
    <source>
        <dbReference type="ARBA" id="ARBA00022729"/>
    </source>
</evidence>
<keyword evidence="6" id="KW-0106">Calcium</keyword>
<organism evidence="11 12">
    <name type="scientific">Kineosporia succinea</name>
    <dbReference type="NCBI Taxonomy" id="84632"/>
    <lineage>
        <taxon>Bacteria</taxon>
        <taxon>Bacillati</taxon>
        <taxon>Actinomycetota</taxon>
        <taxon>Actinomycetes</taxon>
        <taxon>Kineosporiales</taxon>
        <taxon>Kineosporiaceae</taxon>
        <taxon>Kineosporia</taxon>
    </lineage>
</organism>
<dbReference type="Proteomes" id="UP001235712">
    <property type="component" value="Unassembled WGS sequence"/>
</dbReference>
<keyword evidence="7" id="KW-0456">Lyase</keyword>
<keyword evidence="3" id="KW-0964">Secreted</keyword>
<dbReference type="InterPro" id="IPR006626">
    <property type="entry name" value="PbH1"/>
</dbReference>
<name>A0ABT9P4T3_9ACTN</name>
<dbReference type="SUPFAM" id="SSF51126">
    <property type="entry name" value="Pectin lyase-like"/>
    <property type="match status" value="1"/>
</dbReference>
<feature type="chain" id="PRO_5045605922" description="Parallel beta helix pectate lyase-like protein" evidence="10">
    <location>
        <begin position="26"/>
        <end position="400"/>
    </location>
</feature>
<keyword evidence="12" id="KW-1185">Reference proteome</keyword>
<feature type="region of interest" description="Disordered" evidence="9">
    <location>
        <begin position="44"/>
        <end position="63"/>
    </location>
</feature>
<dbReference type="PANTHER" id="PTHR40088:SF1">
    <property type="entry name" value="PECTATE LYASE PEL9"/>
    <property type="match status" value="1"/>
</dbReference>
<keyword evidence="4" id="KW-0479">Metal-binding</keyword>
<comment type="subcellular location">
    <subcellularLocation>
        <location evidence="2">Secreted</location>
    </subcellularLocation>
</comment>
<comment type="cofactor">
    <cofactor evidence="1">
        <name>Ca(2+)</name>
        <dbReference type="ChEBI" id="CHEBI:29108"/>
    </cofactor>
</comment>
<evidence type="ECO:0000256" key="8">
    <source>
        <dbReference type="ARBA" id="ARBA00038263"/>
    </source>
</evidence>
<dbReference type="InterPro" id="IPR012334">
    <property type="entry name" value="Pectin_lyas_fold"/>
</dbReference>
<dbReference type="RefSeq" id="WP_307244064.1">
    <property type="nucleotide sequence ID" value="NZ_JAUSQZ010000001.1"/>
</dbReference>
<evidence type="ECO:0000313" key="12">
    <source>
        <dbReference type="Proteomes" id="UP001235712"/>
    </source>
</evidence>
<comment type="caution">
    <text evidence="11">The sequence shown here is derived from an EMBL/GenBank/DDBJ whole genome shotgun (WGS) entry which is preliminary data.</text>
</comment>
<dbReference type="InterPro" id="IPR052052">
    <property type="entry name" value="Polysaccharide_Lyase_9"/>
</dbReference>
<sequence>MLTRRNHRIAALGITVAAASAAVLAGPSHADVAPAASRAVQASGTVQASGNTQASGTVQSSSTVRAASESGRVIYVSPKGSDGVTRMSAATKPLASITKAIKLAQPGDTIIVRGGTYIGAAGYGASPGTADAPIQMQNAPGERVVIKGTLQLENADYWRVSGINVTRNPADGRKEFLVKFDGGTGWSFVNSEVWGTVGVSNVMVSSSSKNGVPKNYRISDNCIHDNNASGGAFMNFHNIYLMPGYTSGPGTIERNVMFNTENGAAIKAAGPSSSTGAANVTIRRNTITRSAAGVIIGYASRKVEVRNNLIAQQLINPPKGAQYVKNYNAAVIGNHVTGSGNKVVSTALSGFPKLINNTKDSSKPVKGALTKRITPKFSGAVSCSGFVPASTTAAKYGRWS</sequence>
<feature type="signal peptide" evidence="10">
    <location>
        <begin position="1"/>
        <end position="25"/>
    </location>
</feature>
<dbReference type="Gene3D" id="2.160.20.10">
    <property type="entry name" value="Single-stranded right-handed beta-helix, Pectin lyase-like"/>
    <property type="match status" value="1"/>
</dbReference>
<accession>A0ABT9P4T3</accession>
<dbReference type="PANTHER" id="PTHR40088">
    <property type="entry name" value="PECTATE LYASE (EUROFUNG)"/>
    <property type="match status" value="1"/>
</dbReference>
<evidence type="ECO:0000256" key="2">
    <source>
        <dbReference type="ARBA" id="ARBA00004613"/>
    </source>
</evidence>
<keyword evidence="5 10" id="KW-0732">Signal</keyword>
<evidence type="ECO:0008006" key="13">
    <source>
        <dbReference type="Google" id="ProtNLM"/>
    </source>
</evidence>